<dbReference type="EMBL" id="GL379916">
    <property type="protein sequence ID" value="EGT34927.1"/>
    <property type="molecule type" value="Genomic_DNA"/>
</dbReference>
<evidence type="ECO:0000313" key="2">
    <source>
        <dbReference type="EMBL" id="EGT34927.1"/>
    </source>
</evidence>
<evidence type="ECO:0000256" key="1">
    <source>
        <dbReference type="SAM" id="MobiDB-lite"/>
    </source>
</evidence>
<dbReference type="OrthoDB" id="10252740at2759"/>
<organism evidence="3">
    <name type="scientific">Caenorhabditis brenneri</name>
    <name type="common">Nematode worm</name>
    <dbReference type="NCBI Taxonomy" id="135651"/>
    <lineage>
        <taxon>Eukaryota</taxon>
        <taxon>Metazoa</taxon>
        <taxon>Ecdysozoa</taxon>
        <taxon>Nematoda</taxon>
        <taxon>Chromadorea</taxon>
        <taxon>Rhabditida</taxon>
        <taxon>Rhabditina</taxon>
        <taxon>Rhabditomorpha</taxon>
        <taxon>Rhabditoidea</taxon>
        <taxon>Rhabditidae</taxon>
        <taxon>Peloderinae</taxon>
        <taxon>Caenorhabditis</taxon>
    </lineage>
</organism>
<reference evidence="3" key="1">
    <citation type="submission" date="2011-07" db="EMBL/GenBank/DDBJ databases">
        <authorList>
            <consortium name="Caenorhabditis brenneri Sequencing and Analysis Consortium"/>
            <person name="Wilson R.K."/>
        </authorList>
    </citation>
    <scope>NUCLEOTIDE SEQUENCE [LARGE SCALE GENOMIC DNA]</scope>
    <source>
        <strain evidence="3">PB2801</strain>
    </source>
</reference>
<dbReference type="HOGENOM" id="CLU_2086918_0_0_1"/>
<sequence length="117" mass="13433">MCGKKRKEDLRIDITLLCLNNGSYLPHYHKHSKARTSSTATQSSMTGQNATLPREHIQRIQEILRNHLRFDRNPHMATFKIDVAREPIQMNASLISNPQSLQDQPKSEKTLSLLLTQ</sequence>
<proteinExistence type="predicted"/>
<dbReference type="Proteomes" id="UP000008068">
    <property type="component" value="Unassembled WGS sequence"/>
</dbReference>
<protein>
    <submittedName>
        <fullName evidence="2">Uncharacterized protein</fullName>
    </submittedName>
</protein>
<feature type="compositionally biased region" description="Polar residues" evidence="1">
    <location>
        <begin position="95"/>
        <end position="104"/>
    </location>
</feature>
<gene>
    <name evidence="2" type="ORF">CAEBREN_20939</name>
</gene>
<keyword evidence="3" id="KW-1185">Reference proteome</keyword>
<name>G0NNT3_CAEBE</name>
<dbReference type="InParanoid" id="G0NNT3"/>
<feature type="region of interest" description="Disordered" evidence="1">
    <location>
        <begin position="33"/>
        <end position="53"/>
    </location>
</feature>
<dbReference type="STRING" id="135651.G0NNT3"/>
<evidence type="ECO:0000313" key="3">
    <source>
        <dbReference type="Proteomes" id="UP000008068"/>
    </source>
</evidence>
<feature type="compositionally biased region" description="Polar residues" evidence="1">
    <location>
        <begin position="35"/>
        <end position="51"/>
    </location>
</feature>
<feature type="region of interest" description="Disordered" evidence="1">
    <location>
        <begin position="95"/>
        <end position="117"/>
    </location>
</feature>
<dbReference type="AlphaFoldDB" id="G0NNT3"/>
<accession>G0NNT3</accession>